<name>A0A4C1YF40_EUMVA</name>
<organism evidence="2 3">
    <name type="scientific">Eumeta variegata</name>
    <name type="common">Bagworm moth</name>
    <name type="synonym">Eumeta japonica</name>
    <dbReference type="NCBI Taxonomy" id="151549"/>
    <lineage>
        <taxon>Eukaryota</taxon>
        <taxon>Metazoa</taxon>
        <taxon>Ecdysozoa</taxon>
        <taxon>Arthropoda</taxon>
        <taxon>Hexapoda</taxon>
        <taxon>Insecta</taxon>
        <taxon>Pterygota</taxon>
        <taxon>Neoptera</taxon>
        <taxon>Endopterygota</taxon>
        <taxon>Lepidoptera</taxon>
        <taxon>Glossata</taxon>
        <taxon>Ditrysia</taxon>
        <taxon>Tineoidea</taxon>
        <taxon>Psychidae</taxon>
        <taxon>Oiketicinae</taxon>
        <taxon>Eumeta</taxon>
    </lineage>
</organism>
<keyword evidence="3" id="KW-1185">Reference proteome</keyword>
<dbReference type="EMBL" id="BGZK01001173">
    <property type="protein sequence ID" value="GBP73422.1"/>
    <property type="molecule type" value="Genomic_DNA"/>
</dbReference>
<dbReference type="AlphaFoldDB" id="A0A4C1YF40"/>
<proteinExistence type="predicted"/>
<evidence type="ECO:0000313" key="2">
    <source>
        <dbReference type="EMBL" id="GBP73422.1"/>
    </source>
</evidence>
<dbReference type="Proteomes" id="UP000299102">
    <property type="component" value="Unassembled WGS sequence"/>
</dbReference>
<sequence>MGRLDRLPLLTKHRCEVEASAVAFPPSTAHNPLEQHRPAHMTQQICGGRRAAGGGGGRRLRRAAAAPDVATREPAFVRVIKTKPPAGAGAGAVTARCSRLVRDAALSRLVRYRAETACRIDGGGRQPSARAHGTRGRAVRRNVDSTAAPCRSSRSVRVLGVAGLVPPIAYRAIHKILNTKFTEHIFQHVTEIEQFFETDPSLSPRARALGGSTRRGHKNQVSIFHRYIVEQNGNFIAISFVGRGHTLRLRDL</sequence>
<accession>A0A4C1YF40</accession>
<evidence type="ECO:0000256" key="1">
    <source>
        <dbReference type="SAM" id="MobiDB-lite"/>
    </source>
</evidence>
<feature type="region of interest" description="Disordered" evidence="1">
    <location>
        <begin position="122"/>
        <end position="143"/>
    </location>
</feature>
<comment type="caution">
    <text evidence="2">The sequence shown here is derived from an EMBL/GenBank/DDBJ whole genome shotgun (WGS) entry which is preliminary data.</text>
</comment>
<evidence type="ECO:0000313" key="3">
    <source>
        <dbReference type="Proteomes" id="UP000299102"/>
    </source>
</evidence>
<gene>
    <name evidence="2" type="ORF">EVAR_56897_1</name>
</gene>
<protein>
    <submittedName>
        <fullName evidence="2">Uncharacterized protein</fullName>
    </submittedName>
</protein>
<reference evidence="2 3" key="1">
    <citation type="journal article" date="2019" name="Commun. Biol.">
        <title>The bagworm genome reveals a unique fibroin gene that provides high tensile strength.</title>
        <authorList>
            <person name="Kono N."/>
            <person name="Nakamura H."/>
            <person name="Ohtoshi R."/>
            <person name="Tomita M."/>
            <person name="Numata K."/>
            <person name="Arakawa K."/>
        </authorList>
    </citation>
    <scope>NUCLEOTIDE SEQUENCE [LARGE SCALE GENOMIC DNA]</scope>
</reference>